<gene>
    <name evidence="3" type="ORF">E5K00_03750</name>
</gene>
<protein>
    <submittedName>
        <fullName evidence="3">Uncharacterized protein</fullName>
    </submittedName>
</protein>
<keyword evidence="2" id="KW-1133">Transmembrane helix</keyword>
<name>A0A4Z0Q2U1_9BACT</name>
<accession>A0A4Z0Q2U1</accession>
<sequence>MALLAGLPGGARAQQPVIERVYVTDDPRQDSVFALGSTIVLEVRGLNRWLRFQEELLVHQGLTPEKAHDKARDLVLYIDDAPLVGMPPLALYVDESGADSVLTARALAKAQAQAAADSTVATPGAADPVLQVLLDEYPIGVPDKVIFKLRRDVSNYNYWDIVYDSPWDYSHAGRLGLGYEDRVFTELHPRRGNTIRVELIQPATLWVAILGTIGLGLGLLVLGRRSWLLRTTASTPVGAGSPAATVGALQPAFSLAKVQMAWWTFVILGSFLVIYCVSGEMPDISTTSLALLGISGGTTALNALITSGSADPATVAAGPQTSRGWLTDIVSDDHGLSLNRLQQVVISLMMGYFFVRTVYNTVAMPVWTDNQILLLGISNATYLGLKWQESRTPSVPVDTAPPPAPAAASSQATSPDFLPATDAATSPA</sequence>
<dbReference type="AlphaFoldDB" id="A0A4Z0Q2U1"/>
<keyword evidence="2" id="KW-0472">Membrane</keyword>
<dbReference type="EMBL" id="SRLC01000001">
    <property type="protein sequence ID" value="TGE24340.1"/>
    <property type="molecule type" value="Genomic_DNA"/>
</dbReference>
<feature type="compositionally biased region" description="Low complexity" evidence="1">
    <location>
        <begin position="406"/>
        <end position="416"/>
    </location>
</feature>
<keyword evidence="2" id="KW-0812">Transmembrane</keyword>
<evidence type="ECO:0000256" key="1">
    <source>
        <dbReference type="SAM" id="MobiDB-lite"/>
    </source>
</evidence>
<feature type="transmembrane region" description="Helical" evidence="2">
    <location>
        <begin position="235"/>
        <end position="254"/>
    </location>
</feature>
<proteinExistence type="predicted"/>
<evidence type="ECO:0000313" key="3">
    <source>
        <dbReference type="EMBL" id="TGE24340.1"/>
    </source>
</evidence>
<comment type="caution">
    <text evidence="3">The sequence shown here is derived from an EMBL/GenBank/DDBJ whole genome shotgun (WGS) entry which is preliminary data.</text>
</comment>
<keyword evidence="4" id="KW-1185">Reference proteome</keyword>
<evidence type="ECO:0000313" key="4">
    <source>
        <dbReference type="Proteomes" id="UP000297549"/>
    </source>
</evidence>
<dbReference type="Proteomes" id="UP000297549">
    <property type="component" value="Unassembled WGS sequence"/>
</dbReference>
<reference evidence="3 4" key="1">
    <citation type="submission" date="2019-04" db="EMBL/GenBank/DDBJ databases">
        <authorList>
            <person name="Feng G."/>
            <person name="Zhang J."/>
            <person name="Zhu H."/>
        </authorList>
    </citation>
    <scope>NUCLEOTIDE SEQUENCE [LARGE SCALE GENOMIC DNA]</scope>
    <source>
        <strain evidence="3 4">JCM 31653</strain>
    </source>
</reference>
<feature type="transmembrane region" description="Helical" evidence="2">
    <location>
        <begin position="260"/>
        <end position="278"/>
    </location>
</feature>
<evidence type="ECO:0000256" key="2">
    <source>
        <dbReference type="SAM" id="Phobius"/>
    </source>
</evidence>
<organism evidence="3 4">
    <name type="scientific">Hymenobacter aquaticus</name>
    <dbReference type="NCBI Taxonomy" id="1867101"/>
    <lineage>
        <taxon>Bacteria</taxon>
        <taxon>Pseudomonadati</taxon>
        <taxon>Bacteroidota</taxon>
        <taxon>Cytophagia</taxon>
        <taxon>Cytophagales</taxon>
        <taxon>Hymenobacteraceae</taxon>
        <taxon>Hymenobacter</taxon>
    </lineage>
</organism>
<feature type="region of interest" description="Disordered" evidence="1">
    <location>
        <begin position="392"/>
        <end position="428"/>
    </location>
</feature>
<feature type="transmembrane region" description="Helical" evidence="2">
    <location>
        <begin position="203"/>
        <end position="223"/>
    </location>
</feature>